<dbReference type="InterPro" id="IPR011662">
    <property type="entry name" value="Secretin/TonB_short_N"/>
</dbReference>
<dbReference type="AlphaFoldDB" id="A0A1N7PNI8"/>
<evidence type="ECO:0000256" key="7">
    <source>
        <dbReference type="PROSITE-ProRule" id="PRU01360"/>
    </source>
</evidence>
<evidence type="ECO:0000256" key="1">
    <source>
        <dbReference type="ARBA" id="ARBA00004571"/>
    </source>
</evidence>
<dbReference type="NCBIfam" id="TIGR04056">
    <property type="entry name" value="OMP_RagA_SusC"/>
    <property type="match status" value="1"/>
</dbReference>
<dbReference type="InterPro" id="IPR023996">
    <property type="entry name" value="TonB-dep_OMP_SusC/RagA"/>
</dbReference>
<protein>
    <submittedName>
        <fullName evidence="10">TonB-linked outer membrane protein, SusC/RagA family</fullName>
    </submittedName>
</protein>
<feature type="domain" description="Secretin/TonB short N-terminal" evidence="9">
    <location>
        <begin position="67"/>
        <end position="118"/>
    </location>
</feature>
<dbReference type="SMART" id="SM00965">
    <property type="entry name" value="STN"/>
    <property type="match status" value="1"/>
</dbReference>
<keyword evidence="3 7" id="KW-1134">Transmembrane beta strand</keyword>
<accession>A0A1N7PNI8</accession>
<comment type="similarity">
    <text evidence="7">Belongs to the TonB-dependent receptor family.</text>
</comment>
<dbReference type="FunFam" id="2.60.40.1120:FF:000003">
    <property type="entry name" value="Outer membrane protein Omp121"/>
    <property type="match status" value="1"/>
</dbReference>
<comment type="subcellular location">
    <subcellularLocation>
        <location evidence="1 7">Cell outer membrane</location>
        <topology evidence="1 7">Multi-pass membrane protein</topology>
    </subcellularLocation>
</comment>
<keyword evidence="2 7" id="KW-0813">Transport</keyword>
<dbReference type="Gene3D" id="2.40.170.20">
    <property type="entry name" value="TonB-dependent receptor, beta-barrel domain"/>
    <property type="match status" value="1"/>
</dbReference>
<name>A0A1N7PNI8_9BACT</name>
<dbReference type="InterPro" id="IPR012910">
    <property type="entry name" value="Plug_dom"/>
</dbReference>
<keyword evidence="4 7" id="KW-0812">Transmembrane</keyword>
<dbReference type="PROSITE" id="PS52016">
    <property type="entry name" value="TONB_DEPENDENT_REC_3"/>
    <property type="match status" value="1"/>
</dbReference>
<feature type="signal peptide" evidence="8">
    <location>
        <begin position="1"/>
        <end position="32"/>
    </location>
</feature>
<dbReference type="Gene3D" id="2.170.130.10">
    <property type="entry name" value="TonB-dependent receptor, plug domain"/>
    <property type="match status" value="1"/>
</dbReference>
<keyword evidence="11" id="KW-1185">Reference proteome</keyword>
<evidence type="ECO:0000259" key="9">
    <source>
        <dbReference type="SMART" id="SM00965"/>
    </source>
</evidence>
<dbReference type="SUPFAM" id="SSF56935">
    <property type="entry name" value="Porins"/>
    <property type="match status" value="1"/>
</dbReference>
<feature type="chain" id="PRO_5012704155" evidence="8">
    <location>
        <begin position="33"/>
        <end position="1152"/>
    </location>
</feature>
<evidence type="ECO:0000256" key="8">
    <source>
        <dbReference type="SAM" id="SignalP"/>
    </source>
</evidence>
<dbReference type="Proteomes" id="UP000186026">
    <property type="component" value="Unassembled WGS sequence"/>
</dbReference>
<dbReference type="InterPro" id="IPR037066">
    <property type="entry name" value="Plug_dom_sf"/>
</dbReference>
<reference evidence="11" key="1">
    <citation type="submission" date="2017-01" db="EMBL/GenBank/DDBJ databases">
        <authorList>
            <person name="Varghese N."/>
            <person name="Submissions S."/>
        </authorList>
    </citation>
    <scope>NUCLEOTIDE SEQUENCE [LARGE SCALE GENOMIC DNA]</scope>
    <source>
        <strain evidence="11">DSM 46698</strain>
    </source>
</reference>
<evidence type="ECO:0000256" key="4">
    <source>
        <dbReference type="ARBA" id="ARBA00022692"/>
    </source>
</evidence>
<evidence type="ECO:0000256" key="5">
    <source>
        <dbReference type="ARBA" id="ARBA00023136"/>
    </source>
</evidence>
<keyword evidence="8" id="KW-0732">Signal</keyword>
<keyword evidence="5 7" id="KW-0472">Membrane</keyword>
<proteinExistence type="inferred from homology"/>
<dbReference type="RefSeq" id="WP_084565976.1">
    <property type="nucleotide sequence ID" value="NZ_FTOP01000018.1"/>
</dbReference>
<keyword evidence="6 7" id="KW-0998">Cell outer membrane</keyword>
<evidence type="ECO:0000256" key="6">
    <source>
        <dbReference type="ARBA" id="ARBA00023237"/>
    </source>
</evidence>
<dbReference type="InterPro" id="IPR008969">
    <property type="entry name" value="CarboxyPept-like_regulatory"/>
</dbReference>
<dbReference type="NCBIfam" id="TIGR04057">
    <property type="entry name" value="SusC_RagA_signa"/>
    <property type="match status" value="1"/>
</dbReference>
<dbReference type="GO" id="GO:0009279">
    <property type="term" value="C:cell outer membrane"/>
    <property type="evidence" value="ECO:0007669"/>
    <property type="project" value="UniProtKB-SubCell"/>
</dbReference>
<evidence type="ECO:0000256" key="2">
    <source>
        <dbReference type="ARBA" id="ARBA00022448"/>
    </source>
</evidence>
<evidence type="ECO:0000256" key="3">
    <source>
        <dbReference type="ARBA" id="ARBA00022452"/>
    </source>
</evidence>
<dbReference type="InterPro" id="IPR039426">
    <property type="entry name" value="TonB-dep_rcpt-like"/>
</dbReference>
<dbReference type="Gene3D" id="2.60.40.1120">
    <property type="entry name" value="Carboxypeptidase-like, regulatory domain"/>
    <property type="match status" value="1"/>
</dbReference>
<gene>
    <name evidence="10" type="ORF">SAMN05421761_11853</name>
</gene>
<evidence type="ECO:0000313" key="10">
    <source>
        <dbReference type="EMBL" id="SIT12214.1"/>
    </source>
</evidence>
<dbReference type="Pfam" id="PF07715">
    <property type="entry name" value="Plug"/>
    <property type="match status" value="1"/>
</dbReference>
<dbReference type="EMBL" id="FTOP01000018">
    <property type="protein sequence ID" value="SIT12214.1"/>
    <property type="molecule type" value="Genomic_DNA"/>
</dbReference>
<dbReference type="InterPro" id="IPR023997">
    <property type="entry name" value="TonB-dep_OMP_SusC/RagA_CS"/>
</dbReference>
<dbReference type="SUPFAM" id="SSF49464">
    <property type="entry name" value="Carboxypeptidase regulatory domain-like"/>
    <property type="match status" value="1"/>
</dbReference>
<sequence>MKKLLLEITPFRSFLFITSFCLLQFASFQAIALNSSNQGAFKTNIKIEPGEKFVTEIFQLIESKTDFNFSYATHAVKNVKVKLSSQNLTVEELLKSMENQTNLEFRFVNDTIAVLAKPITNSIMNDKVNVTGVVIDKISGETLPGVNVLVKGKSIGTATDIDGRFTLELENDDVLVISFIGYETREMKASNQSDLRVLLSPTEQAMQEVIITALGIKREEASLGYATQAVSNQQLTDARSNNWTNALAGKVAGLQVVGAGAGPMGSQRITLRGETSLNLNNNEALIVVDGVPINGQIAGTGFGGHLNSDSPVDFGSAVSDLNQEDIESVTVLKGPAAAALYGSRAANGALIITTKGGKKAQKGIGVSFNSNIATERTGLRWPDYQYEYGEGRTSDYYSYGDSEDGPNTSTNISAGRAWGPRFDGQMYYQYNPDSPDGMPTERTPWRPYHDYIKGFFNPGYTITNNISLEGATDKSSARVSITHLNNTWIIPNTGFERLSVSTALDHQISDRLKINSRVNYVNKKSDNLPMAGYNNQTVMYFMIIGTTPSTDINWFRDYWKPGLEQIEQKNPFNPGPDNVYLQVYEMLNTIDKHGVIGSVSATYDFSDKISLMLRSGLDLSNENRTQRRPFSMTKYPRGMFRQQAVFNYEINSDFLLSYKESIGNLANFTFNAGGNTMFNYNNFNGVYADQLAMPGLYMISNSLDQPVADPRLLRRSINSLYASGQFEYKNMIYLDVTGRNDWSSTLPVQNNSFFYPSVSTSFILDEAFRLPTAVSFAKVRLSFAQVGNDTQPYQTARYYDQIYATSFTNNATLFNADLKPEITTAYEAGIDLRLWQNKIGLDITAYQSDSRNQILAIPLDITSGYQRILTNAGLIRSNGLEVVLNTRPVTRPNFTWNSTFNWSYNRSYVIELAEGLTNQIIGQHSVVSLEARVGGRMGDLYGLGFQRSPDGDIIYNSAGLPAQLDPERKNWGNAFPDWRAGILNQFAFGKFRASILIDGQLGGTVFSMTNHKLNTLGKTKVTLPGREDGIIGEGVVDNGDGTYSPNTVRTTAARFYDEYYKHSNVETNTFDASFIKLREARIEYVIPQSVINRIGIQQASVAVYGRDLLLFTKFPAFDPEVAMLNSGSFLPGVEMTQFPSTRTMGMNLSLKF</sequence>
<dbReference type="STRING" id="529505.SAMN05421761_11853"/>
<dbReference type="InterPro" id="IPR036942">
    <property type="entry name" value="Beta-barrel_TonB_sf"/>
</dbReference>
<evidence type="ECO:0000313" key="11">
    <source>
        <dbReference type="Proteomes" id="UP000186026"/>
    </source>
</evidence>
<organism evidence="10 11">
    <name type="scientific">Belliella pelovolcani</name>
    <dbReference type="NCBI Taxonomy" id="529505"/>
    <lineage>
        <taxon>Bacteria</taxon>
        <taxon>Pseudomonadati</taxon>
        <taxon>Bacteroidota</taxon>
        <taxon>Cytophagia</taxon>
        <taxon>Cytophagales</taxon>
        <taxon>Cyclobacteriaceae</taxon>
        <taxon>Belliella</taxon>
    </lineage>
</organism>
<dbReference type="Pfam" id="PF13715">
    <property type="entry name" value="CarbopepD_reg_2"/>
    <property type="match status" value="1"/>
</dbReference>